<feature type="signal peptide" evidence="2">
    <location>
        <begin position="1"/>
        <end position="21"/>
    </location>
</feature>
<dbReference type="SUPFAM" id="SSF48452">
    <property type="entry name" value="TPR-like"/>
    <property type="match status" value="1"/>
</dbReference>
<name>A0A5E4X9S6_9BURK</name>
<evidence type="ECO:0000256" key="2">
    <source>
        <dbReference type="SAM" id="SignalP"/>
    </source>
</evidence>
<accession>A0A5E4X9S6</accession>
<gene>
    <name evidence="3" type="ORF">PTE30175_03656</name>
</gene>
<protein>
    <submittedName>
        <fullName evidence="3">Uncharacterized protein</fullName>
    </submittedName>
</protein>
<dbReference type="EMBL" id="CABPRZ010000016">
    <property type="protein sequence ID" value="VVE33008.1"/>
    <property type="molecule type" value="Genomic_DNA"/>
</dbReference>
<feature type="region of interest" description="Disordered" evidence="1">
    <location>
        <begin position="30"/>
        <end position="61"/>
    </location>
</feature>
<reference evidence="3 4" key="1">
    <citation type="submission" date="2019-08" db="EMBL/GenBank/DDBJ databases">
        <authorList>
            <person name="Peeters C."/>
        </authorList>
    </citation>
    <scope>NUCLEOTIDE SEQUENCE [LARGE SCALE GENOMIC DNA]</scope>
    <source>
        <strain evidence="3 4">LMG 30175</strain>
    </source>
</reference>
<feature type="chain" id="PRO_5022944840" evidence="2">
    <location>
        <begin position="22"/>
        <end position="561"/>
    </location>
</feature>
<evidence type="ECO:0000313" key="3">
    <source>
        <dbReference type="EMBL" id="VVE33008.1"/>
    </source>
</evidence>
<feature type="compositionally biased region" description="Polar residues" evidence="1">
    <location>
        <begin position="30"/>
        <end position="58"/>
    </location>
</feature>
<feature type="region of interest" description="Disordered" evidence="1">
    <location>
        <begin position="183"/>
        <end position="209"/>
    </location>
</feature>
<evidence type="ECO:0000256" key="1">
    <source>
        <dbReference type="SAM" id="MobiDB-lite"/>
    </source>
</evidence>
<keyword evidence="2" id="KW-0732">Signal</keyword>
<evidence type="ECO:0000313" key="4">
    <source>
        <dbReference type="Proteomes" id="UP000414233"/>
    </source>
</evidence>
<dbReference type="InterPro" id="IPR011990">
    <property type="entry name" value="TPR-like_helical_dom_sf"/>
</dbReference>
<dbReference type="PROSITE" id="PS51257">
    <property type="entry name" value="PROKAR_LIPOPROTEIN"/>
    <property type="match status" value="1"/>
</dbReference>
<proteinExistence type="predicted"/>
<keyword evidence="4" id="KW-1185">Reference proteome</keyword>
<dbReference type="Gene3D" id="1.25.40.10">
    <property type="entry name" value="Tetratricopeptide repeat domain"/>
    <property type="match status" value="1"/>
</dbReference>
<organism evidence="3 4">
    <name type="scientific">Pandoraea terrae</name>
    <dbReference type="NCBI Taxonomy" id="1537710"/>
    <lineage>
        <taxon>Bacteria</taxon>
        <taxon>Pseudomonadati</taxon>
        <taxon>Pseudomonadota</taxon>
        <taxon>Betaproteobacteria</taxon>
        <taxon>Burkholderiales</taxon>
        <taxon>Burkholderiaceae</taxon>
        <taxon>Pandoraea</taxon>
    </lineage>
</organism>
<dbReference type="Proteomes" id="UP000414233">
    <property type="component" value="Unassembled WGS sequence"/>
</dbReference>
<sequence length="561" mass="58557">MIRRRSATCIGIATVLLGCIAGCQKPAGTSTEAAASQSGSTQSPQAAPTSEVHSNSPSGAEDWIGVTLSSKQTQSTEYCDLHFDVDNHTGLNFSDLWIKVVTRDSTGNIVEQAHIHDRVTPHGQAAMSLLASHCPSVSSVELMGVERITEVDGAAVPSDAANDHIMSLPLRWANRVQDLSFKATGGPMPDSATRGPSSQDATAAPAPRGTNLLERALDPFAPRKTLFDQFQDQGDLNAVNTFYGLPVHELSVQWKRSGGYSVAIMEVPAGVAPVQVRTALSAACEVAPSAWTYAVDPWPRGSAKNGEMTCSYVGSERSSGLEVSIGPSEEPSANTLPAAVATVSTESSPPGPVVSNGPAAPVVATAAQSDPLAPVINCHTAADCAKAMLTAAKSQNLAAAMAAATAMAALPKPARGDRGTARKLNNDGLSALSSGDTNRAVKLFSQATFADPGDQEALGNLAFAYSAAGDQIKAEDTAVLALSINARRTSIWAPLAVTLAKERREGQALEAMWLAYQFSGDKEKTLSFIHAKLASETDPAVSKMYADSAAWFEQNKTPDGL</sequence>
<dbReference type="AlphaFoldDB" id="A0A5E4X9S6"/>